<evidence type="ECO:0000313" key="2">
    <source>
        <dbReference type="Proteomes" id="UP001524502"/>
    </source>
</evidence>
<dbReference type="InterPro" id="IPR014710">
    <property type="entry name" value="RmlC-like_jellyroll"/>
</dbReference>
<gene>
    <name evidence="1" type="ORF">NE619_07465</name>
</gene>
<dbReference type="PANTHER" id="PTHR37943">
    <property type="entry name" value="PROTEIN VES"/>
    <property type="match status" value="1"/>
</dbReference>
<dbReference type="InterPro" id="IPR011051">
    <property type="entry name" value="RmlC_Cupin_sf"/>
</dbReference>
<dbReference type="Proteomes" id="UP001524502">
    <property type="component" value="Unassembled WGS sequence"/>
</dbReference>
<dbReference type="SUPFAM" id="SSF51182">
    <property type="entry name" value="RmlC-like cupins"/>
    <property type="match status" value="1"/>
</dbReference>
<dbReference type="EMBL" id="JANFXK010000006">
    <property type="protein sequence ID" value="MCQ4636564.1"/>
    <property type="molecule type" value="Genomic_DNA"/>
</dbReference>
<dbReference type="Gene3D" id="2.60.120.10">
    <property type="entry name" value="Jelly Rolls"/>
    <property type="match status" value="1"/>
</dbReference>
<dbReference type="InterPro" id="IPR010282">
    <property type="entry name" value="Uncharacterised_HutD/Ves"/>
</dbReference>
<comment type="caution">
    <text evidence="1">The sequence shown here is derived from an EMBL/GenBank/DDBJ whole genome shotgun (WGS) entry which is preliminary data.</text>
</comment>
<proteinExistence type="predicted"/>
<dbReference type="RefSeq" id="WP_256131758.1">
    <property type="nucleotide sequence ID" value="NZ_JANFXK010000006.1"/>
</dbReference>
<organism evidence="1 2">
    <name type="scientific">Anaerovorax odorimutans</name>
    <dbReference type="NCBI Taxonomy" id="109327"/>
    <lineage>
        <taxon>Bacteria</taxon>
        <taxon>Bacillati</taxon>
        <taxon>Bacillota</taxon>
        <taxon>Clostridia</taxon>
        <taxon>Peptostreptococcales</taxon>
        <taxon>Anaerovoracaceae</taxon>
        <taxon>Anaerovorax</taxon>
    </lineage>
</organism>
<accession>A0ABT1RN04</accession>
<sequence length="232" mass="25903">MNYKLYKEENFHTGRWSGGETKELAIFPGEASYGERNFIWRLSLATGEQEVSAFTSLPHYDRVLVVLEGDTVLAYEGQRVIRLKELEQDRFDGGFSTKSFGKTKDYNLMVRKGGAGYLDVLELTEERQVPEREPSEGKAHSWQAFYCHEGCGVVTFGEERQVVRPGEQLVIYSDAGEETPVDVMGEGVLIRAQIFHDDLVLPAEDIAGEKGFWANLAARLRAAIGSASETGL</sequence>
<reference evidence="1 2" key="1">
    <citation type="submission" date="2022-06" db="EMBL/GenBank/DDBJ databases">
        <title>Isolation of gut microbiota from human fecal samples.</title>
        <authorList>
            <person name="Pamer E.G."/>
            <person name="Barat B."/>
            <person name="Waligurski E."/>
            <person name="Medina S."/>
            <person name="Paddock L."/>
            <person name="Mostad J."/>
        </authorList>
    </citation>
    <scope>NUCLEOTIDE SEQUENCE [LARGE SCALE GENOMIC DNA]</scope>
    <source>
        <strain evidence="1 2">SL.3.17</strain>
    </source>
</reference>
<protein>
    <submittedName>
        <fullName evidence="1">HutD family protein</fullName>
    </submittedName>
</protein>
<dbReference type="PANTHER" id="PTHR37943:SF1">
    <property type="entry name" value="PROTEIN VES"/>
    <property type="match status" value="1"/>
</dbReference>
<keyword evidence="2" id="KW-1185">Reference proteome</keyword>
<evidence type="ECO:0000313" key="1">
    <source>
        <dbReference type="EMBL" id="MCQ4636564.1"/>
    </source>
</evidence>
<name>A0ABT1RN04_9FIRM</name>
<dbReference type="Pfam" id="PF05962">
    <property type="entry name" value="HutD"/>
    <property type="match status" value="1"/>
</dbReference>